<feature type="transmembrane region" description="Helical" evidence="1">
    <location>
        <begin position="84"/>
        <end position="105"/>
    </location>
</feature>
<keyword evidence="3" id="KW-1185">Reference proteome</keyword>
<dbReference type="Proteomes" id="UP001610563">
    <property type="component" value="Unassembled WGS sequence"/>
</dbReference>
<feature type="transmembrane region" description="Helical" evidence="1">
    <location>
        <begin position="181"/>
        <end position="203"/>
    </location>
</feature>
<proteinExistence type="predicted"/>
<dbReference type="EMBL" id="JBFTWV010000316">
    <property type="protein sequence ID" value="KAL2782803.1"/>
    <property type="molecule type" value="Genomic_DNA"/>
</dbReference>
<reference evidence="2 3" key="1">
    <citation type="submission" date="2024-07" db="EMBL/GenBank/DDBJ databases">
        <title>Section-level genome sequencing and comparative genomics of Aspergillus sections Usti and Cavernicolus.</title>
        <authorList>
            <consortium name="Lawrence Berkeley National Laboratory"/>
            <person name="Nybo J.L."/>
            <person name="Vesth T.C."/>
            <person name="Theobald S."/>
            <person name="Frisvad J.C."/>
            <person name="Larsen T.O."/>
            <person name="Kjaerboelling I."/>
            <person name="Rothschild-Mancinelli K."/>
            <person name="Lyhne E.K."/>
            <person name="Kogle M.E."/>
            <person name="Barry K."/>
            <person name="Clum A."/>
            <person name="Na H."/>
            <person name="Ledsgaard L."/>
            <person name="Lin J."/>
            <person name="Lipzen A."/>
            <person name="Kuo A."/>
            <person name="Riley R."/>
            <person name="Mondo S."/>
            <person name="Labutti K."/>
            <person name="Haridas S."/>
            <person name="Pangalinan J."/>
            <person name="Salamov A.A."/>
            <person name="Simmons B.A."/>
            <person name="Magnuson J.K."/>
            <person name="Chen J."/>
            <person name="Drula E."/>
            <person name="Henrissat B."/>
            <person name="Wiebenga A."/>
            <person name="Lubbers R.J."/>
            <person name="Gomes A.C."/>
            <person name="Makela M.R."/>
            <person name="Stajich J."/>
            <person name="Grigoriev I.V."/>
            <person name="Mortensen U.H."/>
            <person name="De Vries R.P."/>
            <person name="Baker S.E."/>
            <person name="Andersen M.R."/>
        </authorList>
    </citation>
    <scope>NUCLEOTIDE SEQUENCE [LARGE SCALE GENOMIC DNA]</scope>
    <source>
        <strain evidence="2 3">CBS 209.92</strain>
    </source>
</reference>
<name>A0ABR4FI80_9EURO</name>
<organism evidence="2 3">
    <name type="scientific">Aspergillus keveii</name>
    <dbReference type="NCBI Taxonomy" id="714993"/>
    <lineage>
        <taxon>Eukaryota</taxon>
        <taxon>Fungi</taxon>
        <taxon>Dikarya</taxon>
        <taxon>Ascomycota</taxon>
        <taxon>Pezizomycotina</taxon>
        <taxon>Eurotiomycetes</taxon>
        <taxon>Eurotiomycetidae</taxon>
        <taxon>Eurotiales</taxon>
        <taxon>Aspergillaceae</taxon>
        <taxon>Aspergillus</taxon>
        <taxon>Aspergillus subgen. Nidulantes</taxon>
    </lineage>
</organism>
<sequence length="241" mass="26973">MFLKMNTQETFQLSASTAALVCSAASLAFWLLLNRFRIRKNLVILSQAVISGLIFLGSFSSMVLSIRPAIRRSKGDATATTHDITSGCILLLLVLNEYLSVYYTVRCRIIHLCAGALFAGALAILPLSLLLPEHHIPLLSLFMIICVLGVGFVYLQYFRFEARSRTEGLDWNPSRTYIRRVLRMTSIVTSMLLPVALCVTIVTCVEPHLWAQLTMFQIAVLNLRRAIVSVYCLRIQDGSRS</sequence>
<evidence type="ECO:0000313" key="3">
    <source>
        <dbReference type="Proteomes" id="UP001610563"/>
    </source>
</evidence>
<keyword evidence="1" id="KW-1133">Transmembrane helix</keyword>
<evidence type="ECO:0000313" key="2">
    <source>
        <dbReference type="EMBL" id="KAL2782803.1"/>
    </source>
</evidence>
<protein>
    <submittedName>
        <fullName evidence="2">Uncharacterized protein</fullName>
    </submittedName>
</protein>
<feature type="transmembrane region" description="Helical" evidence="1">
    <location>
        <begin position="112"/>
        <end position="132"/>
    </location>
</feature>
<feature type="transmembrane region" description="Helical" evidence="1">
    <location>
        <begin position="12"/>
        <end position="33"/>
    </location>
</feature>
<evidence type="ECO:0000256" key="1">
    <source>
        <dbReference type="SAM" id="Phobius"/>
    </source>
</evidence>
<feature type="transmembrane region" description="Helical" evidence="1">
    <location>
        <begin position="42"/>
        <end position="64"/>
    </location>
</feature>
<feature type="transmembrane region" description="Helical" evidence="1">
    <location>
        <begin position="209"/>
        <end position="233"/>
    </location>
</feature>
<comment type="caution">
    <text evidence="2">The sequence shown here is derived from an EMBL/GenBank/DDBJ whole genome shotgun (WGS) entry which is preliminary data.</text>
</comment>
<keyword evidence="1" id="KW-0812">Transmembrane</keyword>
<keyword evidence="1" id="KW-0472">Membrane</keyword>
<feature type="transmembrane region" description="Helical" evidence="1">
    <location>
        <begin position="138"/>
        <end position="160"/>
    </location>
</feature>
<gene>
    <name evidence="2" type="ORF">BJX66DRAFT_319798</name>
</gene>
<accession>A0ABR4FI80</accession>